<reference evidence="2 3" key="1">
    <citation type="submission" date="2016-11" db="EMBL/GenBank/DDBJ databases">
        <authorList>
            <person name="Jaros S."/>
            <person name="Januszkiewicz K."/>
            <person name="Wedrychowicz H."/>
        </authorList>
    </citation>
    <scope>NUCLEOTIDE SEQUENCE [LARGE SCALE GENOMIC DNA]</scope>
    <source>
        <strain evidence="2 3">KHT3</strain>
    </source>
</reference>
<dbReference type="RefSeq" id="WP_073211673.1">
    <property type="nucleotide sequence ID" value="NZ_FRBD01000037.1"/>
</dbReference>
<dbReference type="CDD" id="cd00198">
    <property type="entry name" value="vWFA"/>
    <property type="match status" value="1"/>
</dbReference>
<dbReference type="SUPFAM" id="SSF53300">
    <property type="entry name" value="vWA-like"/>
    <property type="match status" value="1"/>
</dbReference>
<dbReference type="InterPro" id="IPR036465">
    <property type="entry name" value="vWFA_dom_sf"/>
</dbReference>
<dbReference type="Gene3D" id="3.40.50.410">
    <property type="entry name" value="von Willebrand factor, type A domain"/>
    <property type="match status" value="1"/>
</dbReference>
<protein>
    <submittedName>
        <fullName evidence="2">von Willebrand factor type A domain-containing protein</fullName>
    </submittedName>
</protein>
<evidence type="ECO:0000259" key="1">
    <source>
        <dbReference type="PROSITE" id="PS50234"/>
    </source>
</evidence>
<name>A0A1M6Z208_XYLRU</name>
<evidence type="ECO:0000313" key="2">
    <source>
        <dbReference type="EMBL" id="SHL24359.1"/>
    </source>
</evidence>
<dbReference type="PROSITE" id="PS50234">
    <property type="entry name" value="VWFA"/>
    <property type="match status" value="1"/>
</dbReference>
<dbReference type="Proteomes" id="UP000184130">
    <property type="component" value="Unassembled WGS sequence"/>
</dbReference>
<proteinExistence type="predicted"/>
<dbReference type="AlphaFoldDB" id="A0A1M6Z208"/>
<dbReference type="OrthoDB" id="9790144at2"/>
<dbReference type="Pfam" id="PF00092">
    <property type="entry name" value="VWA"/>
    <property type="match status" value="1"/>
</dbReference>
<dbReference type="EMBL" id="FRBD01000037">
    <property type="protein sequence ID" value="SHL24359.1"/>
    <property type="molecule type" value="Genomic_DNA"/>
</dbReference>
<dbReference type="InterPro" id="IPR002035">
    <property type="entry name" value="VWF_A"/>
</dbReference>
<organism evidence="2 3">
    <name type="scientific">Xylanibacter ruminicola</name>
    <name type="common">Prevotella ruminicola</name>
    <dbReference type="NCBI Taxonomy" id="839"/>
    <lineage>
        <taxon>Bacteria</taxon>
        <taxon>Pseudomonadati</taxon>
        <taxon>Bacteroidota</taxon>
        <taxon>Bacteroidia</taxon>
        <taxon>Bacteroidales</taxon>
        <taxon>Prevotellaceae</taxon>
        <taxon>Xylanibacter</taxon>
    </lineage>
</organism>
<sequence>MEVKNIINLMILDASGSMESIYNQALSGVNETIQTIRMSQKDHPELQQCLTLVSFNSGKDYLNVKYSATPIDEVKEITREDYIACGCTALYDAMGEMISELKRKMTPEDRVLVTVITDGYENASIHWSGPQIKSLVEELRHHGWTFTYIGANQDVEAVAGSMGIRNTLAFEETEEETAKMFKKDRSARKFFLDRMADLRMMGFKCLEEEDDYFEEDKK</sequence>
<gene>
    <name evidence="2" type="ORF">SAMN05216463_13718</name>
</gene>
<feature type="domain" description="VWFA" evidence="1">
    <location>
        <begin position="9"/>
        <end position="199"/>
    </location>
</feature>
<evidence type="ECO:0000313" key="3">
    <source>
        <dbReference type="Proteomes" id="UP000184130"/>
    </source>
</evidence>
<accession>A0A1M6Z208</accession>